<evidence type="ECO:0000256" key="1">
    <source>
        <dbReference type="SAM" id="MobiDB-lite"/>
    </source>
</evidence>
<reference evidence="2 3" key="1">
    <citation type="journal article" date="2010" name="BMC Genomics">
        <title>Metabolic flexibility revealed in the genome of the cyst-forming alpha-1 proteobacterium Rhodospirillum centenum.</title>
        <authorList>
            <person name="Lu Y.K."/>
            <person name="Marden J."/>
            <person name="Han M."/>
            <person name="Swingley W.D."/>
            <person name="Mastrian S.D."/>
            <person name="Chowdhury S.R."/>
            <person name="Hao J."/>
            <person name="Helmy T."/>
            <person name="Kim S."/>
            <person name="Kurdoglu A.A."/>
            <person name="Matthies H.J."/>
            <person name="Rollo D."/>
            <person name="Stothard P."/>
            <person name="Blankenship R.E."/>
            <person name="Bauer C.E."/>
            <person name="Touchman J.W."/>
        </authorList>
    </citation>
    <scope>NUCLEOTIDE SEQUENCE [LARGE SCALE GENOMIC DNA]</scope>
    <source>
        <strain evidence="3">ATCC 51521 / SW</strain>
    </source>
</reference>
<evidence type="ECO:0000313" key="3">
    <source>
        <dbReference type="Proteomes" id="UP000001591"/>
    </source>
</evidence>
<name>B6IRX7_RHOCS</name>
<dbReference type="Proteomes" id="UP000001591">
    <property type="component" value="Chromosome"/>
</dbReference>
<sequence>MKLEDRLAVKLLAQAQSALGKAVNETLCTEPDRRIVRAMVAEAAELIREFNEQYFDLSAAETGRGPGGPPAGEAGMRRKP</sequence>
<dbReference type="KEGG" id="rce:RC1_0782"/>
<dbReference type="EMBL" id="CP000613">
    <property type="protein sequence ID" value="ACI98213.1"/>
    <property type="molecule type" value="Genomic_DNA"/>
</dbReference>
<dbReference type="HOGENOM" id="CLU_2587366_0_0_5"/>
<dbReference type="AlphaFoldDB" id="B6IRX7"/>
<organism evidence="2 3">
    <name type="scientific">Rhodospirillum centenum (strain ATCC 51521 / SW)</name>
    <dbReference type="NCBI Taxonomy" id="414684"/>
    <lineage>
        <taxon>Bacteria</taxon>
        <taxon>Pseudomonadati</taxon>
        <taxon>Pseudomonadota</taxon>
        <taxon>Alphaproteobacteria</taxon>
        <taxon>Rhodospirillales</taxon>
        <taxon>Rhodospirillaceae</taxon>
        <taxon>Rhodospirillum</taxon>
    </lineage>
</organism>
<proteinExistence type="predicted"/>
<dbReference type="RefSeq" id="WP_012566004.1">
    <property type="nucleotide sequence ID" value="NC_011420.2"/>
</dbReference>
<evidence type="ECO:0000313" key="2">
    <source>
        <dbReference type="EMBL" id="ACI98213.1"/>
    </source>
</evidence>
<gene>
    <name evidence="2" type="ordered locus">RC1_0782</name>
</gene>
<dbReference type="STRING" id="414684.RC1_0782"/>
<accession>B6IRX7</accession>
<keyword evidence="3" id="KW-1185">Reference proteome</keyword>
<protein>
    <submittedName>
        <fullName evidence="2">Uncharacterized protein</fullName>
    </submittedName>
</protein>
<feature type="region of interest" description="Disordered" evidence="1">
    <location>
        <begin position="58"/>
        <end position="80"/>
    </location>
</feature>
<dbReference type="OrthoDB" id="7361863at2"/>